<evidence type="ECO:0000256" key="1">
    <source>
        <dbReference type="ARBA" id="ARBA00022475"/>
    </source>
</evidence>
<organism evidence="7">
    <name type="scientific">uncultured Gemmatimonadota bacterium</name>
    <dbReference type="NCBI Taxonomy" id="203437"/>
    <lineage>
        <taxon>Bacteria</taxon>
        <taxon>Pseudomonadati</taxon>
        <taxon>Gemmatimonadota</taxon>
        <taxon>environmental samples</taxon>
    </lineage>
</organism>
<accession>A0A6J4MD80</accession>
<feature type="domain" description="VWFA" evidence="6">
    <location>
        <begin position="93"/>
        <end position="273"/>
    </location>
</feature>
<feature type="transmembrane region" description="Helical" evidence="5">
    <location>
        <begin position="62"/>
        <end position="81"/>
    </location>
</feature>
<evidence type="ECO:0000313" key="7">
    <source>
        <dbReference type="EMBL" id="CAA9356273.1"/>
    </source>
</evidence>
<dbReference type="PROSITE" id="PS50234">
    <property type="entry name" value="VWFA"/>
    <property type="match status" value="1"/>
</dbReference>
<reference evidence="7" key="1">
    <citation type="submission" date="2020-02" db="EMBL/GenBank/DDBJ databases">
        <authorList>
            <person name="Meier V. D."/>
        </authorList>
    </citation>
    <scope>NUCLEOTIDE SEQUENCE</scope>
    <source>
        <strain evidence="7">AVDCRST_MAG68</strain>
    </source>
</reference>
<sequence length="346" mass="36914">MNLDVSLAHPALRHLIALFPVLALIAALLWMRRRRQAVAALGDPALVHRLAPTLSRLPRRRVALLTLAALLLGVAAAGPTWGREPVAAPRAADLVLVLDASNSMLVEDVRPNRLELERKLAREFLRRVEGSRVAIVVFAGAGYVVAPLTRDYDALDAYLEALSPEMVPQGGSSLSNAVRQGGALLFGAPGERPRGALVVMTDGDALEETRDIELAATLLARAGVPLHIVGIGTRAGGPVPDVDPQTGRRVGFKRDLDGSIARSALGEPLLQSMAEVTRGSYRPIGAGSAQELAGAVNTIRPGGPDWTQVRPGNRYEWFLGAALVLLALDSVLEAGILRRRKEEVWG</sequence>
<dbReference type="PANTHER" id="PTHR22550">
    <property type="entry name" value="SPORE GERMINATION PROTEIN"/>
    <property type="match status" value="1"/>
</dbReference>
<name>A0A6J4MD80_9BACT</name>
<keyword evidence="1" id="KW-1003">Cell membrane</keyword>
<dbReference type="PANTHER" id="PTHR22550:SF5">
    <property type="entry name" value="LEUCINE ZIPPER PROTEIN 4"/>
    <property type="match status" value="1"/>
</dbReference>
<evidence type="ECO:0000259" key="6">
    <source>
        <dbReference type="PROSITE" id="PS50234"/>
    </source>
</evidence>
<dbReference type="SMART" id="SM00327">
    <property type="entry name" value="VWA"/>
    <property type="match status" value="1"/>
</dbReference>
<evidence type="ECO:0000256" key="3">
    <source>
        <dbReference type="ARBA" id="ARBA00022989"/>
    </source>
</evidence>
<evidence type="ECO:0000256" key="4">
    <source>
        <dbReference type="ARBA" id="ARBA00023136"/>
    </source>
</evidence>
<keyword evidence="4 5" id="KW-0472">Membrane</keyword>
<dbReference type="InterPro" id="IPR002035">
    <property type="entry name" value="VWF_A"/>
</dbReference>
<gene>
    <name evidence="7" type="ORF">AVDCRST_MAG68-4456</name>
</gene>
<dbReference type="SUPFAM" id="SSF53300">
    <property type="entry name" value="vWA-like"/>
    <property type="match status" value="1"/>
</dbReference>
<feature type="transmembrane region" description="Helical" evidence="5">
    <location>
        <begin position="12"/>
        <end position="31"/>
    </location>
</feature>
<dbReference type="Gene3D" id="3.40.50.410">
    <property type="entry name" value="von Willebrand factor, type A domain"/>
    <property type="match status" value="1"/>
</dbReference>
<dbReference type="AlphaFoldDB" id="A0A6J4MD80"/>
<proteinExistence type="predicted"/>
<dbReference type="Pfam" id="PF13519">
    <property type="entry name" value="VWA_2"/>
    <property type="match status" value="1"/>
</dbReference>
<evidence type="ECO:0000256" key="5">
    <source>
        <dbReference type="SAM" id="Phobius"/>
    </source>
</evidence>
<evidence type="ECO:0000256" key="2">
    <source>
        <dbReference type="ARBA" id="ARBA00022692"/>
    </source>
</evidence>
<keyword evidence="2 5" id="KW-0812">Transmembrane</keyword>
<protein>
    <recommendedName>
        <fullName evidence="6">VWFA domain-containing protein</fullName>
    </recommendedName>
</protein>
<dbReference type="InterPro" id="IPR036465">
    <property type="entry name" value="vWFA_dom_sf"/>
</dbReference>
<dbReference type="InterPro" id="IPR050768">
    <property type="entry name" value="UPF0353/GerABKA_families"/>
</dbReference>
<dbReference type="EMBL" id="CADCTW010000187">
    <property type="protein sequence ID" value="CAA9356273.1"/>
    <property type="molecule type" value="Genomic_DNA"/>
</dbReference>
<keyword evidence="3 5" id="KW-1133">Transmembrane helix</keyword>